<gene>
    <name evidence="1" type="ORF">NCTC8139_02112</name>
</gene>
<dbReference type="GeneID" id="60750118"/>
<dbReference type="Proteomes" id="UP000360750">
    <property type="component" value="Unassembled WGS sequence"/>
</dbReference>
<dbReference type="EMBL" id="CAACYD010000006">
    <property type="protein sequence ID" value="VFA88565.1"/>
    <property type="molecule type" value="Genomic_DNA"/>
</dbReference>
<dbReference type="Gene3D" id="2.40.50.140">
    <property type="entry name" value="Nucleic acid-binding proteins"/>
    <property type="match status" value="1"/>
</dbReference>
<reference evidence="1 2" key="1">
    <citation type="submission" date="2019-02" db="EMBL/GenBank/DDBJ databases">
        <authorList>
            <consortium name="Pathogen Informatics"/>
        </authorList>
    </citation>
    <scope>NUCLEOTIDE SEQUENCE [LARGE SCALE GENOMIC DNA]</scope>
    <source>
        <strain evidence="1 2">3012STDY6756503</strain>
    </source>
</reference>
<name>A0ABD7V2V1_9ACTN</name>
<evidence type="ECO:0000313" key="1">
    <source>
        <dbReference type="EMBL" id="VFA88565.1"/>
    </source>
</evidence>
<protein>
    <submittedName>
        <fullName evidence="1">Uncharacterized protein</fullName>
    </submittedName>
</protein>
<dbReference type="RefSeq" id="WP_131734263.1">
    <property type="nucleotide sequence ID" value="NZ_CAACYD010000006.1"/>
</dbReference>
<dbReference type="AlphaFoldDB" id="A0ABD7V2V1"/>
<dbReference type="InterPro" id="IPR012340">
    <property type="entry name" value="NA-bd_OB-fold"/>
</dbReference>
<comment type="caution">
    <text evidence="1">The sequence shown here is derived from an EMBL/GenBank/DDBJ whole genome shotgun (WGS) entry which is preliminary data.</text>
</comment>
<organism evidence="1 2">
    <name type="scientific">Gordonia paraffinivorans</name>
    <dbReference type="NCBI Taxonomy" id="175628"/>
    <lineage>
        <taxon>Bacteria</taxon>
        <taxon>Bacillati</taxon>
        <taxon>Actinomycetota</taxon>
        <taxon>Actinomycetes</taxon>
        <taxon>Mycobacteriales</taxon>
        <taxon>Gordoniaceae</taxon>
        <taxon>Gordonia</taxon>
    </lineage>
</organism>
<sequence>MSQQLVGRTGIVTLSIPGGEQLGEVELSFAGGTERFLARATEPVEVDAAVLVVGEMPGRVVDVERWTRLPGL</sequence>
<accession>A0ABD7V2V1</accession>
<proteinExistence type="predicted"/>
<evidence type="ECO:0000313" key="2">
    <source>
        <dbReference type="Proteomes" id="UP000360750"/>
    </source>
</evidence>